<dbReference type="Pfam" id="PF09976">
    <property type="entry name" value="TPR_21"/>
    <property type="match status" value="1"/>
</dbReference>
<dbReference type="InterPro" id="IPR019734">
    <property type="entry name" value="TPR_rpt"/>
</dbReference>
<dbReference type="Proteomes" id="UP000887572">
    <property type="component" value="Unplaced"/>
</dbReference>
<evidence type="ECO:0000256" key="4">
    <source>
        <dbReference type="ARBA" id="ARBA00022670"/>
    </source>
</evidence>
<dbReference type="PANTHER" id="PTHR11532">
    <property type="entry name" value="PROTEASE M14 CARBOXYPEPTIDASE"/>
    <property type="match status" value="1"/>
</dbReference>
<dbReference type="FunFam" id="3.40.630.10:FF:000020">
    <property type="entry name" value="Carboxypeptidase D"/>
    <property type="match status" value="1"/>
</dbReference>
<feature type="region of interest" description="Disordered" evidence="11">
    <location>
        <begin position="466"/>
        <end position="496"/>
    </location>
</feature>
<dbReference type="InterPro" id="IPR018704">
    <property type="entry name" value="SecYEG/CpoB_TPR"/>
</dbReference>
<dbReference type="InterPro" id="IPR000834">
    <property type="entry name" value="Peptidase_M14"/>
</dbReference>
<feature type="compositionally biased region" description="Low complexity" evidence="11">
    <location>
        <begin position="1065"/>
        <end position="1079"/>
    </location>
</feature>
<feature type="region of interest" description="Disordered" evidence="11">
    <location>
        <begin position="1062"/>
        <end position="1121"/>
    </location>
</feature>
<dbReference type="GO" id="GO:0006518">
    <property type="term" value="P:peptide metabolic process"/>
    <property type="evidence" value="ECO:0007669"/>
    <property type="project" value="TreeGrafter"/>
</dbReference>
<dbReference type="Gene3D" id="3.40.630.10">
    <property type="entry name" value="Zn peptidases"/>
    <property type="match status" value="1"/>
</dbReference>
<proteinExistence type="inferred from homology"/>
<dbReference type="Pfam" id="PF13620">
    <property type="entry name" value="CarboxypepD_reg"/>
    <property type="match status" value="1"/>
</dbReference>
<keyword evidence="6" id="KW-0378">Hydrolase</keyword>
<keyword evidence="4" id="KW-0645">Protease</keyword>
<dbReference type="PANTHER" id="PTHR11532:SF93">
    <property type="entry name" value="CARBOXYPEPTIDASE E"/>
    <property type="match status" value="1"/>
</dbReference>
<dbReference type="SUPFAM" id="SSF49464">
    <property type="entry name" value="Carboxypeptidase regulatory domain-like"/>
    <property type="match status" value="1"/>
</dbReference>
<sequence length="1321" mass="147609">MASLSVTPSIAPFLLFFSTALIHGTAGGLFWARKPPTDSADDSLWTKYHDQNALEGTLEKVHNKCPNVTRLYSVGRSVQGREIVVIEFSLHPGRHQTLKPEMKYVGNMHGNEAIGRELLIRLAHFLCDGWREGRHSVVEMLNSTNIHIMPSMNPDGFELALKTKPEQRGWLTGRGNAHDVDLNRNFPDLDALFYFATAQRLPFFDHLLELFHDPDHNQFEPEVRAVAQWVLSWPFVISANLHEGDLVANYPFDESRPDSNAMRAYSKSPDDATFRYIAETYAGSHAHMSKNDHAPCDGTAADNFARQGGITNGAKWYSVAGGMQDFNYLATNAFEITLELSCEKMPAPERLPQLWADNKPALLDFIRLAHIGIKGLVRDAFNGDPISNAVVWVRNVTDGVGQTAIKHPVTTWITGDYFRPLVPGVYQVAVEADGYEIDIKSVTVSQKDVKERRPQIVNFQLRPVESEGTAEAQIGRERAEEGPEEEQEQLQEGDPLSPEQAAEFVQLLRMQQPVGMRTANAPSLSQMTILSLTETFSAIRRLYELELDGDGLEEDQWGFLFCCLADAHFQKDQTNRTIRNYEMALRCTLLVKQKRLKNRHESVLNMAEIRYRMAKAFLQNRQEEEALRCLEEVPQAELTPKIMFAIARLSHQLSKTLLQGNRAQLTKRNGDGPSQRTIKQMKALIKEVPEAIFCRSFLLSANSEDDPSSIISEIAFTSEARMWAKTKQLEGQKRYLEAAQLLDNAETENSRLLLDQGRLYRIAGNPQKALDCYQRAHNLDCTNAEGMDAFAALLGTLRQFNERQAHRELDSLAHTMAQYNPRRSESFAVYGWAARQCHRSQEAKQFAQRAEQLARWRGRERAEALLLKAQLLADSKRVSKETELVVTDLLHNDPTMTPAYALCIQTSIAQKRFTDAKKMAKRAMDVVGRRNHQIILLYAQALADDNTANGSEMAIELLAKIVQEAPVSVDCLLLLARLYEKQQRFEQAISLLNRFKESCGDSQIHRELGDLLSKTNRPNEARIEYEKALNTAMPDAETKEKMINLMAGFRTPQCAFNAAFKSESAESGTGETTAGGPQRQPNPAPPPVARVTRRTSMMNQHEHLRRMRDEDGSLSSSSGRAGVAVRQIAGIAVRRIASSRGSSASSAVISPMVLAPLHFDEDDEEEDNGADEDEVGEEEDGQMSEDGNTPLSIGEDDEEGTPAPGEMSVDGSVERARAQHNQQIQQHIQQVHSFLSGNNGDRRRVEGVGVASDGGLQLPQEEVGTAEFRFGETTPTAIVRVGSTFVPFSPGEERSEEVVETDLRMDGDDGEGPVLPDDNME</sequence>
<evidence type="ECO:0000256" key="9">
    <source>
        <dbReference type="PROSITE-ProRule" id="PRU00339"/>
    </source>
</evidence>
<comment type="similarity">
    <text evidence="2 10">Belongs to the peptidase M14 family.</text>
</comment>
<accession>A0A914GW94</accession>
<evidence type="ECO:0000256" key="5">
    <source>
        <dbReference type="ARBA" id="ARBA00022723"/>
    </source>
</evidence>
<evidence type="ECO:0000256" key="6">
    <source>
        <dbReference type="ARBA" id="ARBA00022801"/>
    </source>
</evidence>
<dbReference type="CDD" id="cd11308">
    <property type="entry name" value="Peptidase_M14NE-CP-C_like"/>
    <property type="match status" value="1"/>
</dbReference>
<dbReference type="WBParaSite" id="Gr19_v10_g11918.t1">
    <property type="protein sequence ID" value="Gr19_v10_g11918.t1"/>
    <property type="gene ID" value="Gr19_v10_g11918"/>
</dbReference>
<dbReference type="InterPro" id="IPR011990">
    <property type="entry name" value="TPR-like_helical_dom_sf"/>
</dbReference>
<dbReference type="CDD" id="cd03858">
    <property type="entry name" value="M14_CP_N-E_like"/>
    <property type="match status" value="1"/>
</dbReference>
<evidence type="ECO:0000256" key="7">
    <source>
        <dbReference type="ARBA" id="ARBA00022833"/>
    </source>
</evidence>
<evidence type="ECO:0000313" key="14">
    <source>
        <dbReference type="WBParaSite" id="Gr19_v10_g11918.t1"/>
    </source>
</evidence>
<dbReference type="InterPro" id="IPR057246">
    <property type="entry name" value="CARBOXYPEPT_ZN_1"/>
</dbReference>
<dbReference type="PROSITE" id="PS52035">
    <property type="entry name" value="PEPTIDASE_M14"/>
    <property type="match status" value="1"/>
</dbReference>
<dbReference type="Gene3D" id="2.60.40.1120">
    <property type="entry name" value="Carboxypeptidase-like, regulatory domain"/>
    <property type="match status" value="1"/>
</dbReference>
<evidence type="ECO:0000256" key="10">
    <source>
        <dbReference type="PROSITE-ProRule" id="PRU01379"/>
    </source>
</evidence>
<evidence type="ECO:0000313" key="13">
    <source>
        <dbReference type="Proteomes" id="UP000887572"/>
    </source>
</evidence>
<protein>
    <submittedName>
        <fullName evidence="14">Peptidase M14 carboxypeptidase A domain-containing protein</fullName>
    </submittedName>
</protein>
<keyword evidence="3" id="KW-0121">Carboxypeptidase</keyword>
<dbReference type="GO" id="GO:0016485">
    <property type="term" value="P:protein processing"/>
    <property type="evidence" value="ECO:0007669"/>
    <property type="project" value="TreeGrafter"/>
</dbReference>
<dbReference type="PRINTS" id="PR00765">
    <property type="entry name" value="CRBOXYPTASEA"/>
</dbReference>
<dbReference type="InterPro" id="IPR050753">
    <property type="entry name" value="Peptidase_M14_domain"/>
</dbReference>
<name>A0A914GW94_GLORO</name>
<dbReference type="PROSITE" id="PS50005">
    <property type="entry name" value="TPR"/>
    <property type="match status" value="1"/>
</dbReference>
<reference evidence="14" key="1">
    <citation type="submission" date="2022-11" db="UniProtKB">
        <authorList>
            <consortium name="WormBaseParasite"/>
        </authorList>
    </citation>
    <scope>IDENTIFICATION</scope>
</reference>
<evidence type="ECO:0000256" key="11">
    <source>
        <dbReference type="SAM" id="MobiDB-lite"/>
    </source>
</evidence>
<dbReference type="SMART" id="SM00028">
    <property type="entry name" value="TPR"/>
    <property type="match status" value="3"/>
</dbReference>
<feature type="compositionally biased region" description="Basic and acidic residues" evidence="11">
    <location>
        <begin position="1291"/>
        <end position="1307"/>
    </location>
</feature>
<keyword evidence="5" id="KW-0479">Metal-binding</keyword>
<evidence type="ECO:0000256" key="1">
    <source>
        <dbReference type="ARBA" id="ARBA00001947"/>
    </source>
</evidence>
<dbReference type="Pfam" id="PF00246">
    <property type="entry name" value="Peptidase_M14"/>
    <property type="match status" value="1"/>
</dbReference>
<dbReference type="SMART" id="SM00631">
    <property type="entry name" value="Zn_pept"/>
    <property type="match status" value="1"/>
</dbReference>
<comment type="cofactor">
    <cofactor evidence="1">
        <name>Zn(2+)</name>
        <dbReference type="ChEBI" id="CHEBI:29105"/>
    </cofactor>
</comment>
<dbReference type="GO" id="GO:0005615">
    <property type="term" value="C:extracellular space"/>
    <property type="evidence" value="ECO:0007669"/>
    <property type="project" value="TreeGrafter"/>
</dbReference>
<dbReference type="SUPFAM" id="SSF53187">
    <property type="entry name" value="Zn-dependent exopeptidases"/>
    <property type="match status" value="1"/>
</dbReference>
<organism evidence="13 14">
    <name type="scientific">Globodera rostochiensis</name>
    <name type="common">Golden nematode worm</name>
    <name type="synonym">Heterodera rostochiensis</name>
    <dbReference type="NCBI Taxonomy" id="31243"/>
    <lineage>
        <taxon>Eukaryota</taxon>
        <taxon>Metazoa</taxon>
        <taxon>Ecdysozoa</taxon>
        <taxon>Nematoda</taxon>
        <taxon>Chromadorea</taxon>
        <taxon>Rhabditida</taxon>
        <taxon>Tylenchina</taxon>
        <taxon>Tylenchomorpha</taxon>
        <taxon>Tylenchoidea</taxon>
        <taxon>Heteroderidae</taxon>
        <taxon>Heteroderinae</taxon>
        <taxon>Globodera</taxon>
    </lineage>
</organism>
<feature type="region of interest" description="Disordered" evidence="11">
    <location>
        <begin position="1159"/>
        <end position="1219"/>
    </location>
</feature>
<evidence type="ECO:0000256" key="8">
    <source>
        <dbReference type="ARBA" id="ARBA00023180"/>
    </source>
</evidence>
<evidence type="ECO:0000256" key="3">
    <source>
        <dbReference type="ARBA" id="ARBA00022645"/>
    </source>
</evidence>
<keyword evidence="7" id="KW-0862">Zinc</keyword>
<dbReference type="InterPro" id="IPR008969">
    <property type="entry name" value="CarboxyPept-like_regulatory"/>
</dbReference>
<dbReference type="PROSITE" id="PS00132">
    <property type="entry name" value="CARBOXYPEPT_ZN_1"/>
    <property type="match status" value="1"/>
</dbReference>
<feature type="repeat" description="TPR" evidence="9">
    <location>
        <begin position="750"/>
        <end position="783"/>
    </location>
</feature>
<dbReference type="Gene3D" id="1.25.40.10">
    <property type="entry name" value="Tetratricopeptide repeat domain"/>
    <property type="match status" value="2"/>
</dbReference>
<dbReference type="SUPFAM" id="SSF48452">
    <property type="entry name" value="TPR-like"/>
    <property type="match status" value="3"/>
</dbReference>
<feature type="compositionally biased region" description="Acidic residues" evidence="11">
    <location>
        <begin position="482"/>
        <end position="491"/>
    </location>
</feature>
<dbReference type="GO" id="GO:0008270">
    <property type="term" value="F:zinc ion binding"/>
    <property type="evidence" value="ECO:0007669"/>
    <property type="project" value="InterPro"/>
</dbReference>
<evidence type="ECO:0000256" key="2">
    <source>
        <dbReference type="ARBA" id="ARBA00005988"/>
    </source>
</evidence>
<evidence type="ECO:0000259" key="12">
    <source>
        <dbReference type="PROSITE" id="PS52035"/>
    </source>
</evidence>
<feature type="domain" description="Peptidase M14" evidence="12">
    <location>
        <begin position="47"/>
        <end position="369"/>
    </location>
</feature>
<keyword evidence="13" id="KW-1185">Reference proteome</keyword>
<feature type="active site" description="Proton donor/acceptor" evidence="10">
    <location>
        <position position="339"/>
    </location>
</feature>
<keyword evidence="8" id="KW-0325">Glycoprotein</keyword>
<feature type="compositionally biased region" description="Acidic residues" evidence="11">
    <location>
        <begin position="1160"/>
        <end position="1183"/>
    </location>
</feature>
<keyword evidence="9" id="KW-0802">TPR repeat</keyword>
<feature type="region of interest" description="Disordered" evidence="11">
    <location>
        <begin position="1288"/>
        <end position="1321"/>
    </location>
</feature>
<dbReference type="GO" id="GO:0004181">
    <property type="term" value="F:metallocarboxypeptidase activity"/>
    <property type="evidence" value="ECO:0007669"/>
    <property type="project" value="InterPro"/>
</dbReference>